<dbReference type="AlphaFoldDB" id="A0A1M4U6E1"/>
<gene>
    <name evidence="2" type="ORF">SAMN05444278_102200</name>
</gene>
<dbReference type="EMBL" id="FQTW01000002">
    <property type="protein sequence ID" value="SHE52137.1"/>
    <property type="molecule type" value="Genomic_DNA"/>
</dbReference>
<keyword evidence="1" id="KW-1133">Transmembrane helix</keyword>
<name>A0A1M4U6E1_9FLAO</name>
<dbReference type="Proteomes" id="UP000184462">
    <property type="component" value="Unassembled WGS sequence"/>
</dbReference>
<proteinExistence type="predicted"/>
<keyword evidence="3" id="KW-1185">Reference proteome</keyword>
<evidence type="ECO:0000256" key="1">
    <source>
        <dbReference type="SAM" id="Phobius"/>
    </source>
</evidence>
<keyword evidence="1" id="KW-0812">Transmembrane</keyword>
<feature type="transmembrane region" description="Helical" evidence="1">
    <location>
        <begin position="41"/>
        <end position="74"/>
    </location>
</feature>
<dbReference type="RefSeq" id="WP_073192245.1">
    <property type="nucleotide sequence ID" value="NZ_FQTW01000002.1"/>
</dbReference>
<sequence>MKKPKLKQLIDKKDEDSDSLLALIYYFAKDWMRPSPSHSLALQILIFILKLPALILFLTLSPVIFIVMFITLVIGL</sequence>
<reference evidence="2 3" key="1">
    <citation type="submission" date="2016-11" db="EMBL/GenBank/DDBJ databases">
        <authorList>
            <person name="Jaros S."/>
            <person name="Januszkiewicz K."/>
            <person name="Wedrychowicz H."/>
        </authorList>
    </citation>
    <scope>NUCLEOTIDE SEQUENCE [LARGE SCALE GENOMIC DNA]</scope>
    <source>
        <strain evidence="2 3">DSM 25661</strain>
    </source>
</reference>
<dbReference type="STRING" id="1155689.SAMN05444278_102200"/>
<organism evidence="2 3">
    <name type="scientific">Psychroflexus salarius</name>
    <dbReference type="NCBI Taxonomy" id="1155689"/>
    <lineage>
        <taxon>Bacteria</taxon>
        <taxon>Pseudomonadati</taxon>
        <taxon>Bacteroidota</taxon>
        <taxon>Flavobacteriia</taxon>
        <taxon>Flavobacteriales</taxon>
        <taxon>Flavobacteriaceae</taxon>
        <taxon>Psychroflexus</taxon>
    </lineage>
</organism>
<protein>
    <submittedName>
        <fullName evidence="2">Uncharacterized protein</fullName>
    </submittedName>
</protein>
<evidence type="ECO:0000313" key="2">
    <source>
        <dbReference type="EMBL" id="SHE52137.1"/>
    </source>
</evidence>
<accession>A0A1M4U6E1</accession>
<evidence type="ECO:0000313" key="3">
    <source>
        <dbReference type="Proteomes" id="UP000184462"/>
    </source>
</evidence>
<keyword evidence="1" id="KW-0472">Membrane</keyword>